<proteinExistence type="predicted"/>
<dbReference type="InterPro" id="IPR052179">
    <property type="entry name" value="DD-CPase-like"/>
</dbReference>
<dbReference type="Proteomes" id="UP000766570">
    <property type="component" value="Unassembled WGS sequence"/>
</dbReference>
<keyword evidence="3" id="KW-1185">Reference proteome</keyword>
<accession>A0ABS4WDH6</accession>
<dbReference type="Gene3D" id="3.30.1380.10">
    <property type="match status" value="1"/>
</dbReference>
<feature type="domain" description="D-alanyl-D-alanine carboxypeptidase-like core" evidence="1">
    <location>
        <begin position="91"/>
        <end position="193"/>
    </location>
</feature>
<dbReference type="EMBL" id="JAGIOE010000001">
    <property type="protein sequence ID" value="MBP2374242.1"/>
    <property type="molecule type" value="Genomic_DNA"/>
</dbReference>
<dbReference type="InterPro" id="IPR003709">
    <property type="entry name" value="VanY-like_core_dom"/>
</dbReference>
<dbReference type="PANTHER" id="PTHR34385:SF1">
    <property type="entry name" value="PEPTIDOGLYCAN L-ALANYL-D-GLUTAMATE ENDOPEPTIDASE CWLK"/>
    <property type="match status" value="1"/>
</dbReference>
<gene>
    <name evidence="2" type="ORF">JOF46_002154</name>
</gene>
<reference evidence="2 3" key="1">
    <citation type="submission" date="2021-03" db="EMBL/GenBank/DDBJ databases">
        <title>Sequencing the genomes of 1000 actinobacteria strains.</title>
        <authorList>
            <person name="Klenk H.-P."/>
        </authorList>
    </citation>
    <scope>NUCLEOTIDE SEQUENCE [LARGE SCALE GENOMIC DNA]</scope>
    <source>
        <strain evidence="2 3">DSM 15454</strain>
    </source>
</reference>
<evidence type="ECO:0000259" key="1">
    <source>
        <dbReference type="Pfam" id="PF02557"/>
    </source>
</evidence>
<comment type="caution">
    <text evidence="2">The sequence shown here is derived from an EMBL/GenBank/DDBJ whole genome shotgun (WGS) entry which is preliminary data.</text>
</comment>
<protein>
    <recommendedName>
        <fullName evidence="1">D-alanyl-D-alanine carboxypeptidase-like core domain-containing protein</fullName>
    </recommendedName>
</protein>
<dbReference type="SUPFAM" id="SSF55166">
    <property type="entry name" value="Hedgehog/DD-peptidase"/>
    <property type="match status" value="1"/>
</dbReference>
<evidence type="ECO:0000313" key="2">
    <source>
        <dbReference type="EMBL" id="MBP2374242.1"/>
    </source>
</evidence>
<dbReference type="PANTHER" id="PTHR34385">
    <property type="entry name" value="D-ALANYL-D-ALANINE CARBOXYPEPTIDASE"/>
    <property type="match status" value="1"/>
</dbReference>
<dbReference type="Pfam" id="PF02557">
    <property type="entry name" value="VanY"/>
    <property type="match status" value="1"/>
</dbReference>
<dbReference type="RefSeq" id="WP_209907284.1">
    <property type="nucleotide sequence ID" value="NZ_BAAAMI010000006.1"/>
</dbReference>
<name>A0ABS4WDH6_9MICC</name>
<dbReference type="InterPro" id="IPR009045">
    <property type="entry name" value="Zn_M74/Hedgehog-like"/>
</dbReference>
<evidence type="ECO:0000313" key="3">
    <source>
        <dbReference type="Proteomes" id="UP000766570"/>
    </source>
</evidence>
<sequence>MMSFPSQLPPSPMARAMRLAAVLTALAMLTASVLGIAYALKPSAEPAAEAGFAAESALRHGPASAEGTSLGAMYGNGKIPLAELVRIGPGRYLAPEAAAAFTELAAGLRQAGYAVKVNSAYRSQAEQEGLIKRYGLLSEGGTAAAVGTSEHGLGISVDMTLSGEALRWMESHAAHHGFGNTVAGEPWHWAYVGAR</sequence>
<organism evidence="2 3">
    <name type="scientific">Paeniglutamicibacter psychrophenolicus</name>
    <dbReference type="NCBI Taxonomy" id="257454"/>
    <lineage>
        <taxon>Bacteria</taxon>
        <taxon>Bacillati</taxon>
        <taxon>Actinomycetota</taxon>
        <taxon>Actinomycetes</taxon>
        <taxon>Micrococcales</taxon>
        <taxon>Micrococcaceae</taxon>
        <taxon>Paeniglutamicibacter</taxon>
    </lineage>
</organism>